<feature type="region of interest" description="Disordered" evidence="5">
    <location>
        <begin position="595"/>
        <end position="618"/>
    </location>
</feature>
<dbReference type="GO" id="GO:0005634">
    <property type="term" value="C:nucleus"/>
    <property type="evidence" value="ECO:0007669"/>
    <property type="project" value="TreeGrafter"/>
</dbReference>
<feature type="compositionally biased region" description="Basic and acidic residues" evidence="5">
    <location>
        <begin position="533"/>
        <end position="542"/>
    </location>
</feature>
<evidence type="ECO:0000313" key="9">
    <source>
        <dbReference type="Proteomes" id="UP000233060"/>
    </source>
</evidence>
<dbReference type="Bgee" id="ENSCATG00000039152">
    <property type="expression patterns" value="Expressed in lymph node and 5 other cell types or tissues"/>
</dbReference>
<dbReference type="GO" id="GO:0050852">
    <property type="term" value="P:T cell receptor signaling pathway"/>
    <property type="evidence" value="ECO:0007669"/>
    <property type="project" value="TreeGrafter"/>
</dbReference>
<dbReference type="InterPro" id="IPR047170">
    <property type="entry name" value="PTN12/18/22"/>
</dbReference>
<feature type="compositionally biased region" description="Basic residues" evidence="5">
    <location>
        <begin position="544"/>
        <end position="553"/>
    </location>
</feature>
<dbReference type="Pfam" id="PF00102">
    <property type="entry name" value="Y_phosphatase"/>
    <property type="match status" value="2"/>
</dbReference>
<evidence type="ECO:0000256" key="2">
    <source>
        <dbReference type="ARBA" id="ARBA00022801"/>
    </source>
</evidence>
<dbReference type="PROSITE" id="PS50056">
    <property type="entry name" value="TYR_PHOSPHATASE_2"/>
    <property type="match status" value="1"/>
</dbReference>
<dbReference type="AlphaFoldDB" id="A0A2K5N3Y6"/>
<dbReference type="GO" id="GO:0005737">
    <property type="term" value="C:cytoplasm"/>
    <property type="evidence" value="ECO:0007669"/>
    <property type="project" value="TreeGrafter"/>
</dbReference>
<keyword evidence="9" id="KW-1185">Reference proteome</keyword>
<reference evidence="8" key="1">
    <citation type="submission" date="2025-08" db="UniProtKB">
        <authorList>
            <consortium name="Ensembl"/>
        </authorList>
    </citation>
    <scope>IDENTIFICATION</scope>
</reference>
<accession>A0A2K5N3Y6</accession>
<feature type="domain" description="Tyrosine specific protein phosphatases" evidence="7">
    <location>
        <begin position="122"/>
        <end position="153"/>
    </location>
</feature>
<dbReference type="InterPro" id="IPR000387">
    <property type="entry name" value="Tyr_Pase_dom"/>
</dbReference>
<sequence>MDQREILQKFLDEAQSKKINKEEFTNEFLKLKRQSTKYKADKTYPTTVAEKPKNIKKNRYKDILPYDYSRVELSLITSDEDSSYINANFIKGVYGPKTYIATQGPLSTTLLDFWRMIWEYSVLIIPENFSVFSLIQEMRTQRPSLVQTQEQYELVYNAVLELFKRQMDVIRDKHSGTESQAKYCIPEQNHTLQADSYSPNLPKSTIKAAKMMNQQRIKMENTESSSFDFRTSEISAKEELVLHPAKSSTSFDFLELNYGFDKNADTTMKWQTKAFPTVGEPLQKHQSLDLGSLLFEACSNSKPVNAAGRYFDSKVPITRTKSTPFELIQQRETKEVDSKENFSYLESEPHDSSFVEMQSQKVMHVSSAELNYSLPYDSKHQICNASNVKHHDSSALDVCSYIPLVEDPYFSSWPPSGTGSKMSLDLPEKQDGTVFPSLLPTSSTSLSSYYNSHDSLSLNSPTNISPLLNQESAVLATAPRIDDEIPPPLPVRTPESFIVVEEAGEFSPNVSKSLSSAVKAKIGTSLEWGGASEPKKFDDSVRLRPSKSVKLRSPKSELHQDRSSPPPPLPERTLESFFLADEDCMQAQSIETYSTSCPDTMENSTSSKQTLKTPGKSFTRSKSLKILRNMKKSICNSCPPNKPTESVQSNNSSSFLNFGMCVILLKS</sequence>
<evidence type="ECO:0000256" key="4">
    <source>
        <dbReference type="ARBA" id="ARBA00034734"/>
    </source>
</evidence>
<dbReference type="InterPro" id="IPR000242">
    <property type="entry name" value="PTP_cat"/>
</dbReference>
<keyword evidence="2" id="KW-0378">Hydrolase</keyword>
<feature type="domain" description="Tyrosine-protein phosphatase" evidence="6">
    <location>
        <begin position="24"/>
        <end position="125"/>
    </location>
</feature>
<evidence type="ECO:0000259" key="6">
    <source>
        <dbReference type="PROSITE" id="PS50055"/>
    </source>
</evidence>
<dbReference type="GO" id="GO:0004726">
    <property type="term" value="F:non-membrane spanning protein tyrosine phosphatase activity"/>
    <property type="evidence" value="ECO:0007669"/>
    <property type="project" value="InterPro"/>
</dbReference>
<dbReference type="Proteomes" id="UP000233060">
    <property type="component" value="Unassembled WGS sequence"/>
</dbReference>
<dbReference type="EC" id="3.1.3.48" evidence="1"/>
<keyword evidence="3" id="KW-0904">Protein phosphatase</keyword>
<gene>
    <name evidence="8" type="primary">PTPN22</name>
</gene>
<dbReference type="Gene3D" id="3.90.190.10">
    <property type="entry name" value="Protein tyrosine phosphatase superfamily"/>
    <property type="match status" value="2"/>
</dbReference>
<dbReference type="PANTHER" id="PTHR45983">
    <property type="entry name" value="TYROSINE PHOSPHATSE N18, PUTATIVE-RELATED"/>
    <property type="match status" value="1"/>
</dbReference>
<dbReference type="PROSITE" id="PS50055">
    <property type="entry name" value="TYR_PHOSPHATASE_PTP"/>
    <property type="match status" value="1"/>
</dbReference>
<protein>
    <recommendedName>
        <fullName evidence="1">protein-tyrosine-phosphatase</fullName>
        <ecNumber evidence="1">3.1.3.48</ecNumber>
    </recommendedName>
</protein>
<dbReference type="SUPFAM" id="SSF52799">
    <property type="entry name" value="(Phosphotyrosine protein) phosphatases II"/>
    <property type="match status" value="1"/>
</dbReference>
<dbReference type="Ensembl" id="ENSCATT00000056485.1">
    <property type="protein sequence ID" value="ENSCATP00000032218.1"/>
    <property type="gene ID" value="ENSCATG00000039152.1"/>
</dbReference>
<dbReference type="SMART" id="SM00194">
    <property type="entry name" value="PTPc"/>
    <property type="match status" value="1"/>
</dbReference>
<evidence type="ECO:0000256" key="3">
    <source>
        <dbReference type="ARBA" id="ARBA00022912"/>
    </source>
</evidence>
<name>A0A2K5N3Y6_CERAT</name>
<evidence type="ECO:0000256" key="5">
    <source>
        <dbReference type="SAM" id="MobiDB-lite"/>
    </source>
</evidence>
<evidence type="ECO:0000313" key="8">
    <source>
        <dbReference type="Ensembl" id="ENSCATP00000032218.1"/>
    </source>
</evidence>
<dbReference type="GO" id="GO:0050868">
    <property type="term" value="P:negative regulation of T cell activation"/>
    <property type="evidence" value="ECO:0007669"/>
    <property type="project" value="TreeGrafter"/>
</dbReference>
<dbReference type="PRINTS" id="PR00700">
    <property type="entry name" value="PRTYPHPHTASE"/>
</dbReference>
<reference evidence="8" key="2">
    <citation type="submission" date="2025-09" db="UniProtKB">
        <authorList>
            <consortium name="Ensembl"/>
        </authorList>
    </citation>
    <scope>IDENTIFICATION</scope>
</reference>
<organism evidence="8 9">
    <name type="scientific">Cercocebus atys</name>
    <name type="common">Sooty mangabey</name>
    <name type="synonym">Cercocebus torquatus atys</name>
    <dbReference type="NCBI Taxonomy" id="9531"/>
    <lineage>
        <taxon>Eukaryota</taxon>
        <taxon>Metazoa</taxon>
        <taxon>Chordata</taxon>
        <taxon>Craniata</taxon>
        <taxon>Vertebrata</taxon>
        <taxon>Euteleostomi</taxon>
        <taxon>Mammalia</taxon>
        <taxon>Eutheria</taxon>
        <taxon>Euarchontoglires</taxon>
        <taxon>Primates</taxon>
        <taxon>Haplorrhini</taxon>
        <taxon>Catarrhini</taxon>
        <taxon>Cercopithecidae</taxon>
        <taxon>Cercopithecinae</taxon>
        <taxon>Cercocebus</taxon>
    </lineage>
</organism>
<dbReference type="InterPro" id="IPR029021">
    <property type="entry name" value="Prot-tyrosine_phosphatase-like"/>
</dbReference>
<proteinExistence type="inferred from homology"/>
<evidence type="ECO:0000256" key="1">
    <source>
        <dbReference type="ARBA" id="ARBA00013064"/>
    </source>
</evidence>
<feature type="region of interest" description="Disordered" evidence="5">
    <location>
        <begin position="529"/>
        <end position="572"/>
    </location>
</feature>
<dbReference type="GeneTree" id="ENSGT00940000160958"/>
<evidence type="ECO:0000259" key="7">
    <source>
        <dbReference type="PROSITE" id="PS50056"/>
    </source>
</evidence>
<dbReference type="PANTHER" id="PTHR45983:SF1">
    <property type="entry name" value="TYROSINE-PROTEIN PHOSPHATASE NON-RECEPTOR TYPE 22"/>
    <property type="match status" value="1"/>
</dbReference>
<comment type="similarity">
    <text evidence="4">Belongs to the protein-tyrosine phosphatase family. Non-receptor class 4 subfamily.</text>
</comment>